<organism evidence="2 3">
    <name type="scientific">Oryza sativa subsp. japonica</name>
    <name type="common">Rice</name>
    <dbReference type="NCBI Taxonomy" id="39947"/>
    <lineage>
        <taxon>Eukaryota</taxon>
        <taxon>Viridiplantae</taxon>
        <taxon>Streptophyta</taxon>
        <taxon>Embryophyta</taxon>
        <taxon>Tracheophyta</taxon>
        <taxon>Spermatophyta</taxon>
        <taxon>Magnoliopsida</taxon>
        <taxon>Liliopsida</taxon>
        <taxon>Poales</taxon>
        <taxon>Poaceae</taxon>
        <taxon>BOP clade</taxon>
        <taxon>Oryzoideae</taxon>
        <taxon>Oryzeae</taxon>
        <taxon>Oryzinae</taxon>
        <taxon>Oryza</taxon>
        <taxon>Oryza sativa</taxon>
    </lineage>
</organism>
<evidence type="ECO:0000313" key="3">
    <source>
        <dbReference type="Proteomes" id="UP000000763"/>
    </source>
</evidence>
<dbReference type="EMBL" id="AP008207">
    <property type="protein sequence ID" value="BAF05633.1"/>
    <property type="molecule type" value="Genomic_DNA"/>
</dbReference>
<name>Q0JKU5_ORYSJ</name>
<feature type="chain" id="PRO_5004174159" evidence="1">
    <location>
        <begin position="38"/>
        <end position="109"/>
    </location>
</feature>
<reference evidence="3" key="2">
    <citation type="journal article" date="2008" name="Nucleic Acids Res.">
        <title>The rice annotation project database (RAP-DB): 2008 update.</title>
        <authorList>
            <consortium name="The rice annotation project (RAP)"/>
        </authorList>
    </citation>
    <scope>GENOME REANNOTATION</scope>
    <source>
        <strain evidence="3">cv. Nipponbare</strain>
    </source>
</reference>
<accession>Q0JKU5</accession>
<dbReference type="Proteomes" id="UP000000763">
    <property type="component" value="Chromosome 1"/>
</dbReference>
<gene>
    <name evidence="2" type="ordered locus">Os01g0649300</name>
</gene>
<sequence length="109" mass="11174">MVSSTSGGGAGLLSPPAVVLAVAVVLSAAAAAAQALAAPCYLRVFSFGDSLADTGNVAFLSGNDLAAVATLRRDLLPPRHRPVLRRPPHHRLHRYASSSIHPAGLVCID</sequence>
<reference evidence="2 3" key="1">
    <citation type="journal article" date="2005" name="Nature">
        <title>The map-based sequence of the rice genome.</title>
        <authorList>
            <consortium name="International rice genome sequencing project (IRGSP)"/>
            <person name="Matsumoto T."/>
            <person name="Wu J."/>
            <person name="Kanamori H."/>
            <person name="Katayose Y."/>
            <person name="Fujisawa M."/>
            <person name="Namiki N."/>
            <person name="Mizuno H."/>
            <person name="Yamamoto K."/>
            <person name="Antonio B.A."/>
            <person name="Baba T."/>
            <person name="Sakata K."/>
            <person name="Nagamura Y."/>
            <person name="Aoki H."/>
            <person name="Arikawa K."/>
            <person name="Arita K."/>
            <person name="Bito T."/>
            <person name="Chiden Y."/>
            <person name="Fujitsuka N."/>
            <person name="Fukunaka R."/>
            <person name="Hamada M."/>
            <person name="Harada C."/>
            <person name="Hayashi A."/>
            <person name="Hijishita S."/>
            <person name="Honda M."/>
            <person name="Hosokawa S."/>
            <person name="Ichikawa Y."/>
            <person name="Idonuma A."/>
            <person name="Iijima M."/>
            <person name="Ikeda M."/>
            <person name="Ikeno M."/>
            <person name="Ito K."/>
            <person name="Ito S."/>
            <person name="Ito T."/>
            <person name="Ito Y."/>
            <person name="Ito Y."/>
            <person name="Iwabuchi A."/>
            <person name="Kamiya K."/>
            <person name="Karasawa W."/>
            <person name="Kurita K."/>
            <person name="Katagiri S."/>
            <person name="Kikuta A."/>
            <person name="Kobayashi H."/>
            <person name="Kobayashi N."/>
            <person name="Machita K."/>
            <person name="Maehara T."/>
            <person name="Masukawa M."/>
            <person name="Mizubayashi T."/>
            <person name="Mukai Y."/>
            <person name="Nagasaki H."/>
            <person name="Nagata Y."/>
            <person name="Naito S."/>
            <person name="Nakashima M."/>
            <person name="Nakama Y."/>
            <person name="Nakamichi Y."/>
            <person name="Nakamura M."/>
            <person name="Meguro A."/>
            <person name="Negishi M."/>
            <person name="Ohta I."/>
            <person name="Ohta T."/>
            <person name="Okamoto M."/>
            <person name="Ono N."/>
            <person name="Saji S."/>
            <person name="Sakaguchi M."/>
            <person name="Sakai K."/>
            <person name="Shibata M."/>
            <person name="Shimokawa T."/>
            <person name="Song J."/>
            <person name="Takazaki Y."/>
            <person name="Terasawa K."/>
            <person name="Tsugane M."/>
            <person name="Tsuji K."/>
            <person name="Ueda S."/>
            <person name="Waki K."/>
            <person name="Yamagata H."/>
            <person name="Yamamoto M."/>
            <person name="Yamamoto S."/>
            <person name="Yamane H."/>
            <person name="Yoshiki S."/>
            <person name="Yoshihara R."/>
            <person name="Yukawa K."/>
            <person name="Zhong H."/>
            <person name="Yano M."/>
            <person name="Yuan Q."/>
            <person name="Ouyang S."/>
            <person name="Liu J."/>
            <person name="Jones K.M."/>
            <person name="Gansberger K."/>
            <person name="Moffat K."/>
            <person name="Hill J."/>
            <person name="Bera J."/>
            <person name="Fadrosh D."/>
            <person name="Jin S."/>
            <person name="Johri S."/>
            <person name="Kim M."/>
            <person name="Overton L."/>
            <person name="Reardon M."/>
            <person name="Tsitrin T."/>
            <person name="Vuong H."/>
            <person name="Weaver B."/>
            <person name="Ciecko A."/>
            <person name="Tallon L."/>
            <person name="Jackson J."/>
            <person name="Pai G."/>
            <person name="Aken S.V."/>
            <person name="Utterback T."/>
            <person name="Reidmuller S."/>
            <person name="Feldblyum T."/>
            <person name="Hsiao J."/>
            <person name="Zismann V."/>
            <person name="Iobst S."/>
            <person name="de Vazeille A.R."/>
            <person name="Buell C.R."/>
            <person name="Ying K."/>
            <person name="Li Y."/>
            <person name="Lu T."/>
            <person name="Huang Y."/>
            <person name="Zhao Q."/>
            <person name="Feng Q."/>
            <person name="Zhang L."/>
            <person name="Zhu J."/>
            <person name="Weng Q."/>
            <person name="Mu J."/>
            <person name="Lu Y."/>
            <person name="Fan D."/>
            <person name="Liu Y."/>
            <person name="Guan J."/>
            <person name="Zhang Y."/>
            <person name="Yu S."/>
            <person name="Liu X."/>
            <person name="Zhang Y."/>
            <person name="Hong G."/>
            <person name="Han B."/>
            <person name="Choisne N."/>
            <person name="Demange N."/>
            <person name="Orjeda G."/>
            <person name="Samain S."/>
            <person name="Cattolico L."/>
            <person name="Pelletier E."/>
            <person name="Couloux A."/>
            <person name="Segurens B."/>
            <person name="Wincker P."/>
            <person name="D'Hont A."/>
            <person name="Scarpelli C."/>
            <person name="Weissenbach J."/>
            <person name="Salanoubat M."/>
            <person name="Quetier F."/>
            <person name="Yu Y."/>
            <person name="Kim H.R."/>
            <person name="Rambo T."/>
            <person name="Currie J."/>
            <person name="Collura K."/>
            <person name="Luo M."/>
            <person name="Yang T."/>
            <person name="Ammiraju J.S.S."/>
            <person name="Engler F."/>
            <person name="Soderlund C."/>
            <person name="Wing R.A."/>
            <person name="Palmer L.E."/>
            <person name="de la Bastide M."/>
            <person name="Spiegel L."/>
            <person name="Nascimento L."/>
            <person name="Zutavern T."/>
            <person name="O'Shaughnessy A."/>
            <person name="Dike S."/>
            <person name="Dedhia N."/>
            <person name="Preston R."/>
            <person name="Balija V."/>
            <person name="McCombie W.R."/>
            <person name="Chow T."/>
            <person name="Chen H."/>
            <person name="Chung M."/>
            <person name="Chen C."/>
            <person name="Shaw J."/>
            <person name="Wu H."/>
            <person name="Hsiao K."/>
            <person name="Chao Y."/>
            <person name="Chu M."/>
            <person name="Cheng C."/>
            <person name="Hour A."/>
            <person name="Lee P."/>
            <person name="Lin S."/>
            <person name="Lin Y."/>
            <person name="Liou J."/>
            <person name="Liu S."/>
            <person name="Hsing Y."/>
            <person name="Raghuvanshi S."/>
            <person name="Mohanty A."/>
            <person name="Bharti A.K."/>
            <person name="Gaur A."/>
            <person name="Gupta V."/>
            <person name="Kumar D."/>
            <person name="Ravi V."/>
            <person name="Vij S."/>
            <person name="Kapur A."/>
            <person name="Khurana P."/>
            <person name="Khurana P."/>
            <person name="Khurana J.P."/>
            <person name="Tyagi A.K."/>
            <person name="Gaikwad K."/>
            <person name="Singh A."/>
            <person name="Dalal V."/>
            <person name="Srivastava S."/>
            <person name="Dixit A."/>
            <person name="Pal A.K."/>
            <person name="Ghazi I.A."/>
            <person name="Yadav M."/>
            <person name="Pandit A."/>
            <person name="Bhargava A."/>
            <person name="Sureshbabu K."/>
            <person name="Batra K."/>
            <person name="Sharma T.R."/>
            <person name="Mohapatra T."/>
            <person name="Singh N.K."/>
            <person name="Messing J."/>
            <person name="Nelson A.B."/>
            <person name="Fuks G."/>
            <person name="Kavchok S."/>
            <person name="Keizer G."/>
            <person name="Linton E."/>
            <person name="Llaca V."/>
            <person name="Song R."/>
            <person name="Tanyolac B."/>
            <person name="Young S."/>
            <person name="Ho-Il K."/>
            <person name="Hahn J.H."/>
            <person name="Sangsakoo G."/>
            <person name="Vanavichit A."/>
            <person name="de Mattos Luiz.A.T."/>
            <person name="Zimmer P.D."/>
            <person name="Malone G."/>
            <person name="Dellagostin O."/>
            <person name="de Oliveira A.C."/>
            <person name="Bevan M."/>
            <person name="Bancroft I."/>
            <person name="Minx P."/>
            <person name="Cordum H."/>
            <person name="Wilson R."/>
            <person name="Cheng Z."/>
            <person name="Jin W."/>
            <person name="Jiang J."/>
            <person name="Leong S.A."/>
            <person name="Iwama H."/>
            <person name="Gojobori T."/>
            <person name="Itoh T."/>
            <person name="Niimura Y."/>
            <person name="Fujii Y."/>
            <person name="Habara T."/>
            <person name="Sakai H."/>
            <person name="Sato Y."/>
            <person name="Wilson G."/>
            <person name="Kumar K."/>
            <person name="McCouch S."/>
            <person name="Juretic N."/>
            <person name="Hoen D."/>
            <person name="Wright S."/>
            <person name="Bruskiewich R."/>
            <person name="Bureau T."/>
            <person name="Miyao A."/>
            <person name="Hirochika H."/>
            <person name="Nishikawa T."/>
            <person name="Kadowaki K."/>
            <person name="Sugiura M."/>
            <person name="Burr B."/>
            <person name="Sasaki T."/>
        </authorList>
    </citation>
    <scope>NUCLEOTIDE SEQUENCE [LARGE SCALE GENOMIC DNA]</scope>
    <source>
        <strain evidence="3">cv. Nipponbare</strain>
    </source>
</reference>
<feature type="signal peptide" evidence="1">
    <location>
        <begin position="1"/>
        <end position="37"/>
    </location>
</feature>
<keyword evidence="1" id="KW-0732">Signal</keyword>
<evidence type="ECO:0000313" key="2">
    <source>
        <dbReference type="EMBL" id="BAF05633.1"/>
    </source>
</evidence>
<protein>
    <submittedName>
        <fullName evidence="2">Os01g0649300 protein</fullName>
    </submittedName>
</protein>
<evidence type="ECO:0000256" key="1">
    <source>
        <dbReference type="SAM" id="SignalP"/>
    </source>
</evidence>
<proteinExistence type="predicted"/>
<dbReference type="KEGG" id="dosa:Os01g0649300"/>
<dbReference type="AlphaFoldDB" id="Q0JKU5"/>